<comment type="catalytic activity">
    <reaction evidence="17">
        <text>glycyl-L-glutamate(out) + 2 H(+)(out) = glycyl-L-glutamate(in) + 2 H(+)(in)</text>
        <dbReference type="Rhea" id="RHEA:71691"/>
        <dbReference type="ChEBI" id="CHEBI:15378"/>
        <dbReference type="ChEBI" id="CHEBI:73784"/>
    </reaction>
    <physiologicalReaction direction="left-to-right" evidence="17">
        <dbReference type="Rhea" id="RHEA:71692"/>
    </physiologicalReaction>
</comment>
<comment type="catalytic activity">
    <reaction evidence="30">
        <text>L-aspartyl-glycine(out) + 2 H(+)(out) = L-aspartyl-glycine(in) + 2 H(+)(in)</text>
        <dbReference type="Rhea" id="RHEA:71683"/>
        <dbReference type="ChEBI" id="CHEBI:15378"/>
        <dbReference type="ChEBI" id="CHEBI:191203"/>
    </reaction>
    <physiologicalReaction direction="left-to-right" evidence="30">
        <dbReference type="Rhea" id="RHEA:71684"/>
    </physiologicalReaction>
</comment>
<evidence type="ECO:0000256" key="6">
    <source>
        <dbReference type="ARBA" id="ARBA00022847"/>
    </source>
</evidence>
<comment type="subcellular location">
    <subcellularLocation>
        <location evidence="1">Apical cell membrane</location>
        <topology evidence="1">Multi-pass membrane protein</topology>
    </subcellularLocation>
    <subcellularLocation>
        <location evidence="45">Membrane</location>
        <topology evidence="45">Multi-pass membrane protein</topology>
    </subcellularLocation>
</comment>
<evidence type="ECO:0000256" key="22">
    <source>
        <dbReference type="ARBA" id="ARBA00036857"/>
    </source>
</evidence>
<evidence type="ECO:0000256" key="18">
    <source>
        <dbReference type="ARBA" id="ARBA00036337"/>
    </source>
</evidence>
<keyword evidence="49" id="KW-1185">Reference proteome</keyword>
<reference evidence="48" key="1">
    <citation type="journal article" date="2021" name="Evol. Appl.">
        <title>The genome of the Pyrenean desman and the effects of bottlenecks and inbreeding on the genomic landscape of an endangered species.</title>
        <authorList>
            <person name="Escoda L."/>
            <person name="Castresana J."/>
        </authorList>
    </citation>
    <scope>NUCLEOTIDE SEQUENCE</scope>
    <source>
        <strain evidence="48">IBE-C5619</strain>
    </source>
</reference>
<comment type="catalytic activity">
    <reaction evidence="18">
        <text>glycylglycyl-L-proline(out) + H(+)(out) = glycylglycyl-L-proline(in) + H(+)(in)</text>
        <dbReference type="Rhea" id="RHEA:64440"/>
        <dbReference type="ChEBI" id="CHEBI:15378"/>
        <dbReference type="ChEBI" id="CHEBI:155851"/>
    </reaction>
    <physiologicalReaction direction="left-to-right" evidence="18">
        <dbReference type="Rhea" id="RHEA:64441"/>
    </physiologicalReaction>
</comment>
<evidence type="ECO:0000256" key="11">
    <source>
        <dbReference type="ARBA" id="ARBA00023180"/>
    </source>
</evidence>
<evidence type="ECO:0000256" key="3">
    <source>
        <dbReference type="ARBA" id="ARBA00022448"/>
    </source>
</evidence>
<feature type="transmembrane region" description="Helical" evidence="47">
    <location>
        <begin position="377"/>
        <end position="395"/>
    </location>
</feature>
<evidence type="ECO:0000256" key="24">
    <source>
        <dbReference type="ARBA" id="ARBA00041093"/>
    </source>
</evidence>
<evidence type="ECO:0000256" key="26">
    <source>
        <dbReference type="ARBA" id="ARBA00042837"/>
    </source>
</evidence>
<evidence type="ECO:0000256" key="39">
    <source>
        <dbReference type="ARBA" id="ARBA00052040"/>
    </source>
</evidence>
<dbReference type="GO" id="GO:0016324">
    <property type="term" value="C:apical plasma membrane"/>
    <property type="evidence" value="ECO:0007669"/>
    <property type="project" value="UniProtKB-SubCell"/>
</dbReference>
<sequence>ARDGPRCSLTENPDAAPIRGLQQGGGGRGEARVWAGRSGRVKAALTGRSVSLAGMSSSAVAEPAGPLPAAALGTSRPQTASLWQTCCGYPVSIFFIVINEFCERFSYYGMKAILTLYFRYFFLWTDNLGTAVYHTFVAVCYLTPILGAIIADSWLGKFKTIVSLSIVYTIGQVVTAVSSIAELTGIKEDGTPNNLTVHVVLSMIGLALIALGTGGIKPCVSAFGGDQFSEGQEKQRNRFFSIFYLAINAGSLLSTIITPQLRGKRGSRDSCLLFACGESVQKCGHQESCYPLAFGVPAALMAPLTPRLLSPVVFILGSGIYKKSQPQGNIMAKVAKCTGFAIKNRFRHRSKKFPKRKHWLDWASEKYDKRLIAQIKMVTRVLFLYIPLPMFWALFDQQMDTASNRYERENRKFGNPDIWPSLGGIEIQPDQMQTANAILIVIMVPIMDAVVYPLIAKCFNFTPLRKMVVGMFLASMAFVVTAIVQIQVDKTLPVFAKPNQVQISILNEGNQTMSVSFPDTTLQVDPYSHTDGYKTFDADKLTSINISSGQSGVNSVTYQFAKGQRHTLLLWDRDHRVVKDGLNSKPPGGKNGMRFVNTYAERLDIIVDGEVYADITRYNFSEYKFFHSGGKKIKINNTDIPSHCKTEFDSVELGYGSAYTYIIRTQSDKCPVLESLQDISPNQVSILLQIPQYFLMTCGEVVFSVTGLEFSYSQAPSNMKSVLQAGWLLTVAVGNIIVLIVAGAGQFSEQWAEYILFAALLLVVCVIFAIMARFYTYVNPAEIEAQFDEEEKKQQQEMVEPHTTSSDVNTQTNL</sequence>
<comment type="catalytic activity">
    <reaction evidence="40">
        <text>L-leucyl-L-leucine(out) + H(+)(out) = L-leucyl-L-leucine(in) + H(+)(in)</text>
        <dbReference type="Rhea" id="RHEA:71715"/>
        <dbReference type="ChEBI" id="CHEBI:15378"/>
        <dbReference type="ChEBI" id="CHEBI:191208"/>
    </reaction>
    <physiologicalReaction direction="left-to-right" evidence="40">
        <dbReference type="Rhea" id="RHEA:71716"/>
    </physiologicalReaction>
</comment>
<comment type="catalytic activity">
    <reaction evidence="38">
        <text>L-phenylalanyl-L-phenylalanine(out) + H(+)(out) = L-phenylalanyl-L-phenylalanine(in) + H(+)(in)</text>
        <dbReference type="Rhea" id="RHEA:71707"/>
        <dbReference type="ChEBI" id="CHEBI:15378"/>
        <dbReference type="ChEBI" id="CHEBI:191205"/>
    </reaction>
    <physiologicalReaction direction="left-to-right" evidence="38">
        <dbReference type="Rhea" id="RHEA:71708"/>
    </physiologicalReaction>
</comment>
<comment type="catalytic activity">
    <reaction evidence="36">
        <text>L-alanyl-L-lysine(out) + H(+)(out) = L-alanyl-L-lysine(in) + H(+)(in)</text>
        <dbReference type="Rhea" id="RHEA:72611"/>
        <dbReference type="ChEBI" id="CHEBI:15378"/>
        <dbReference type="ChEBI" id="CHEBI:192470"/>
    </reaction>
    <physiologicalReaction direction="left-to-right" evidence="36">
        <dbReference type="Rhea" id="RHEA:72612"/>
    </physiologicalReaction>
</comment>
<comment type="catalytic activity">
    <reaction evidence="32">
        <text>L-alanyl-L-valine(out) + H(+)(out) = L-alanyl-L-valine(in) + H(+)(in)</text>
        <dbReference type="Rhea" id="RHEA:72615"/>
        <dbReference type="ChEBI" id="CHEBI:15378"/>
        <dbReference type="ChEBI" id="CHEBI:192471"/>
    </reaction>
    <physiologicalReaction direction="left-to-right" evidence="32">
        <dbReference type="Rhea" id="RHEA:72616"/>
    </physiologicalReaction>
</comment>
<evidence type="ECO:0000256" key="1">
    <source>
        <dbReference type="ARBA" id="ARBA00004424"/>
    </source>
</evidence>
<evidence type="ECO:0000256" key="47">
    <source>
        <dbReference type="SAM" id="Phobius"/>
    </source>
</evidence>
<evidence type="ECO:0000256" key="38">
    <source>
        <dbReference type="ARBA" id="ARBA00051804"/>
    </source>
</evidence>
<evidence type="ECO:0000256" key="42">
    <source>
        <dbReference type="ARBA" id="ARBA00052370"/>
    </source>
</evidence>
<keyword evidence="4" id="KW-1003">Cell membrane</keyword>
<comment type="catalytic activity">
    <reaction evidence="12">
        <text>glycyl-sarcosine(out) + H(+)(out) = glycyl-sarcosine(in) + H(+)(in)</text>
        <dbReference type="Rhea" id="RHEA:64396"/>
        <dbReference type="ChEBI" id="CHEBI:15378"/>
        <dbReference type="ChEBI" id="CHEBI:155838"/>
    </reaction>
    <physiologicalReaction direction="left-to-right" evidence="12">
        <dbReference type="Rhea" id="RHEA:64397"/>
    </physiologicalReaction>
</comment>
<feature type="transmembrane region" description="Helical" evidence="47">
    <location>
        <begin position="237"/>
        <end position="257"/>
    </location>
</feature>
<evidence type="ECO:0000256" key="19">
    <source>
        <dbReference type="ARBA" id="ARBA00036347"/>
    </source>
</evidence>
<evidence type="ECO:0000256" key="17">
    <source>
        <dbReference type="ARBA" id="ARBA00036064"/>
    </source>
</evidence>
<evidence type="ECO:0000256" key="8">
    <source>
        <dbReference type="ARBA" id="ARBA00022927"/>
    </source>
</evidence>
<comment type="catalytic activity">
    <reaction evidence="16">
        <text>glycyl-L-leucine(out) + H(+)(out) = glycyl-L-leucine(in) + H(+)(in)</text>
        <dbReference type="Rhea" id="RHEA:71675"/>
        <dbReference type="ChEBI" id="CHEBI:15378"/>
        <dbReference type="ChEBI" id="CHEBI:143163"/>
    </reaction>
    <physiologicalReaction direction="left-to-right" evidence="16">
        <dbReference type="Rhea" id="RHEA:71676"/>
    </physiologicalReaction>
</comment>
<comment type="catalytic activity">
    <reaction evidence="42">
        <text>L-alanyl-L-aspartate(out) + 2 H(+)(out) = L-alanyl-L-aspartate(in) + 2 H(+)(in)</text>
        <dbReference type="Rhea" id="RHEA:71695"/>
        <dbReference type="ChEBI" id="CHEBI:15378"/>
        <dbReference type="ChEBI" id="CHEBI:74363"/>
    </reaction>
    <physiologicalReaction direction="left-to-right" evidence="42">
        <dbReference type="Rhea" id="RHEA:71696"/>
    </physiologicalReaction>
</comment>
<proteinExistence type="inferred from homology"/>
<feature type="transmembrane region" description="Helical" evidence="47">
    <location>
        <begin position="754"/>
        <end position="775"/>
    </location>
</feature>
<feature type="transmembrane region" description="Helical" evidence="47">
    <location>
        <begin position="162"/>
        <end position="183"/>
    </location>
</feature>
<evidence type="ECO:0000256" key="2">
    <source>
        <dbReference type="ARBA" id="ARBA00005982"/>
    </source>
</evidence>
<comment type="similarity">
    <text evidence="2 45">Belongs to the major facilitator superfamily. Proton-dependent oligopeptide transporter (POT/PTR) (TC 2.A.17) family.</text>
</comment>
<evidence type="ECO:0000313" key="48">
    <source>
        <dbReference type="EMBL" id="KAG8525153.1"/>
    </source>
</evidence>
<evidence type="ECO:0000256" key="45">
    <source>
        <dbReference type="RuleBase" id="RU003755"/>
    </source>
</evidence>
<dbReference type="GO" id="GO:0006857">
    <property type="term" value="P:oligopeptide transport"/>
    <property type="evidence" value="ECO:0007669"/>
    <property type="project" value="InterPro"/>
</dbReference>
<evidence type="ECO:0000256" key="9">
    <source>
        <dbReference type="ARBA" id="ARBA00022989"/>
    </source>
</evidence>
<feature type="transmembrane region" description="Helical" evidence="47">
    <location>
        <begin position="300"/>
        <end position="321"/>
    </location>
</feature>
<feature type="transmembrane region" description="Helical" evidence="47">
    <location>
        <begin position="195"/>
        <end position="216"/>
    </location>
</feature>
<evidence type="ECO:0000256" key="31">
    <source>
        <dbReference type="ARBA" id="ARBA00050377"/>
    </source>
</evidence>
<comment type="catalytic activity">
    <reaction evidence="29">
        <text>L-alanyl-L-proline(out) + H(+)(out) = L-alanyl-L-proline(in) + H(+)(in)</text>
        <dbReference type="Rhea" id="RHEA:64420"/>
        <dbReference type="ChEBI" id="CHEBI:15378"/>
        <dbReference type="ChEBI" id="CHEBI:155848"/>
    </reaction>
    <physiologicalReaction direction="left-to-right" evidence="29">
        <dbReference type="Rhea" id="RHEA:64421"/>
    </physiologicalReaction>
</comment>
<dbReference type="InterPro" id="IPR036259">
    <property type="entry name" value="MFS_trans_sf"/>
</dbReference>
<keyword evidence="9 47" id="KW-1133">Transmembrane helix</keyword>
<comment type="catalytic activity">
    <reaction evidence="35">
        <text>L-phenylalanyl-L-leucine(out) + H(+)(out) = L-phenylalanyl-L-leucine(in) + H(+)(in)</text>
        <dbReference type="Rhea" id="RHEA:71699"/>
        <dbReference type="ChEBI" id="CHEBI:15378"/>
        <dbReference type="ChEBI" id="CHEBI:190710"/>
    </reaction>
    <physiologicalReaction direction="left-to-right" evidence="35">
        <dbReference type="Rhea" id="RHEA:71700"/>
    </physiologicalReaction>
</comment>
<dbReference type="SUPFAM" id="SSF103473">
    <property type="entry name" value="MFS general substrate transporter"/>
    <property type="match status" value="1"/>
</dbReference>
<dbReference type="PANTHER" id="PTHR11654">
    <property type="entry name" value="OLIGOPEPTIDE TRANSPORTER-RELATED"/>
    <property type="match status" value="1"/>
</dbReference>
<evidence type="ECO:0000256" key="44">
    <source>
        <dbReference type="ARBA" id="ARBA00052590"/>
    </source>
</evidence>
<feature type="region of interest" description="Disordered" evidence="46">
    <location>
        <begin position="1"/>
        <end position="30"/>
    </location>
</feature>
<evidence type="ECO:0000256" key="4">
    <source>
        <dbReference type="ARBA" id="ARBA00022475"/>
    </source>
</evidence>
<comment type="caution">
    <text evidence="48">The sequence shown here is derived from an EMBL/GenBank/DDBJ whole genome shotgun (WGS) entry which is preliminary data.</text>
</comment>
<evidence type="ECO:0000256" key="41">
    <source>
        <dbReference type="ARBA" id="ARBA00052153"/>
    </source>
</evidence>
<evidence type="ECO:0000256" key="5">
    <source>
        <dbReference type="ARBA" id="ARBA00022692"/>
    </source>
</evidence>
<feature type="transmembrane region" description="Helical" evidence="47">
    <location>
        <begin position="105"/>
        <end position="125"/>
    </location>
</feature>
<evidence type="ECO:0000256" key="23">
    <source>
        <dbReference type="ARBA" id="ARBA00036905"/>
    </source>
</evidence>
<evidence type="ECO:0000256" key="43">
    <source>
        <dbReference type="ARBA" id="ARBA00052549"/>
    </source>
</evidence>
<feature type="compositionally biased region" description="Polar residues" evidence="46">
    <location>
        <begin position="802"/>
        <end position="814"/>
    </location>
</feature>
<dbReference type="PROSITE" id="PS01022">
    <property type="entry name" value="PTR2_1"/>
    <property type="match status" value="1"/>
</dbReference>
<dbReference type="GO" id="GO:0015293">
    <property type="term" value="F:symporter activity"/>
    <property type="evidence" value="ECO:0007669"/>
    <property type="project" value="UniProtKB-KW"/>
</dbReference>
<evidence type="ECO:0000256" key="14">
    <source>
        <dbReference type="ARBA" id="ARBA00023617"/>
    </source>
</evidence>
<evidence type="ECO:0000256" key="35">
    <source>
        <dbReference type="ARBA" id="ARBA00051459"/>
    </source>
</evidence>
<evidence type="ECO:0000256" key="40">
    <source>
        <dbReference type="ARBA" id="ARBA00052105"/>
    </source>
</evidence>
<feature type="region of interest" description="Disordered" evidence="46">
    <location>
        <begin position="789"/>
        <end position="814"/>
    </location>
</feature>
<comment type="catalytic activity">
    <reaction evidence="13">
        <text>a dipeptide(out) + H(+)(out) = a dipeptide(in) + H(+)(in)</text>
        <dbReference type="Rhea" id="RHEA:64392"/>
        <dbReference type="ChEBI" id="CHEBI:15378"/>
        <dbReference type="ChEBI" id="CHEBI:90799"/>
    </reaction>
    <physiologicalReaction direction="left-to-right" evidence="13">
        <dbReference type="Rhea" id="RHEA:64393"/>
    </physiologicalReaction>
</comment>
<comment type="subunit">
    <text evidence="14">Interacts (via extracellular domain region) with trypsin.</text>
</comment>
<evidence type="ECO:0000256" key="33">
    <source>
        <dbReference type="ARBA" id="ARBA00050915"/>
    </source>
</evidence>
<evidence type="ECO:0000256" key="10">
    <source>
        <dbReference type="ARBA" id="ARBA00023136"/>
    </source>
</evidence>
<comment type="catalytic activity">
    <reaction evidence="31">
        <text>L-lysyl-glycine(out) + H(+)(out) = L-lysyl-glycine(in) + H(+)(in)</text>
        <dbReference type="Rhea" id="RHEA:71679"/>
        <dbReference type="ChEBI" id="CHEBI:15378"/>
        <dbReference type="ChEBI" id="CHEBI:191202"/>
    </reaction>
    <physiologicalReaction direction="left-to-right" evidence="31">
        <dbReference type="Rhea" id="RHEA:71680"/>
    </physiologicalReaction>
    <physiologicalReaction direction="right-to-left" evidence="31">
        <dbReference type="Rhea" id="RHEA:71681"/>
    </physiologicalReaction>
</comment>
<comment type="catalytic activity">
    <reaction evidence="19">
        <text>glycyl-L-aspartate(out) + 2 H(+)(out) = glycyl-L-aspartate(in) + 2 H(+)(in)</text>
        <dbReference type="Rhea" id="RHEA:71687"/>
        <dbReference type="ChEBI" id="CHEBI:15378"/>
        <dbReference type="ChEBI" id="CHEBI:191204"/>
    </reaction>
    <physiologicalReaction direction="left-to-right" evidence="19">
        <dbReference type="Rhea" id="RHEA:71688"/>
    </physiologicalReaction>
    <physiologicalReaction direction="right-to-left" evidence="19">
        <dbReference type="Rhea" id="RHEA:71689"/>
    </physiologicalReaction>
</comment>
<comment type="catalytic activity">
    <reaction evidence="39">
        <text>N(alpha)-formyl-L-methionyl-L-leucyl-L-phenylalanine(out) + 2 H(+)(out) = N(alpha)-formyl-L-methionyl-L-leucyl-L-phenylalanine(in) + 2 H(+)(in)</text>
        <dbReference type="Rhea" id="RHEA:75399"/>
        <dbReference type="ChEBI" id="CHEBI:15378"/>
        <dbReference type="ChEBI" id="CHEBI:194314"/>
    </reaction>
</comment>
<evidence type="ECO:0000256" key="12">
    <source>
        <dbReference type="ARBA" id="ARBA00023494"/>
    </source>
</evidence>
<comment type="catalytic activity">
    <reaction evidence="44">
        <text>L-alanyl-L-leucyl-L-alanine(out) + H(+)(out) = L-alanyl-L-leucyl-L-alanine(in) + H(+)(in)</text>
        <dbReference type="Rhea" id="RHEA:71723"/>
        <dbReference type="ChEBI" id="CHEBI:15378"/>
        <dbReference type="ChEBI" id="CHEBI:191212"/>
    </reaction>
    <physiologicalReaction direction="left-to-right" evidence="44">
        <dbReference type="Rhea" id="RHEA:71724"/>
    </physiologicalReaction>
</comment>
<evidence type="ECO:0000256" key="25">
    <source>
        <dbReference type="ARBA" id="ARBA00041329"/>
    </source>
</evidence>
<comment type="catalytic activity">
    <reaction evidence="22">
        <text>an L-amino acid tripeptide(out) + H(+)(out) = an L-amino acid tripeptide(in) + H(+)(in)</text>
        <dbReference type="Rhea" id="RHEA:64400"/>
        <dbReference type="ChEBI" id="CHEBI:15378"/>
        <dbReference type="ChEBI" id="CHEBI:155837"/>
    </reaction>
    <physiologicalReaction direction="left-to-right" evidence="22">
        <dbReference type="Rhea" id="RHEA:64401"/>
    </physiologicalReaction>
</comment>
<comment type="catalytic activity">
    <reaction evidence="37">
        <text>L-alanyl-L-prolylglycine(out) + H(+)(out) = L-alanyl-L-prolylglycine(in) + H(+)(in)</text>
        <dbReference type="Rhea" id="RHEA:64432"/>
        <dbReference type="ChEBI" id="CHEBI:15378"/>
        <dbReference type="ChEBI" id="CHEBI:155849"/>
    </reaction>
    <physiologicalReaction direction="left-to-right" evidence="37">
        <dbReference type="Rhea" id="RHEA:64433"/>
    </physiologicalReaction>
</comment>
<evidence type="ECO:0000256" key="28">
    <source>
        <dbReference type="ARBA" id="ARBA00045775"/>
    </source>
</evidence>
<evidence type="ECO:0000256" key="29">
    <source>
        <dbReference type="ARBA" id="ARBA00050347"/>
    </source>
</evidence>
<dbReference type="InterPro" id="IPR000109">
    <property type="entry name" value="POT_fam"/>
</dbReference>
<evidence type="ECO:0000256" key="37">
    <source>
        <dbReference type="ARBA" id="ARBA00051580"/>
    </source>
</evidence>
<dbReference type="OrthoDB" id="205993at2759"/>
<evidence type="ECO:0000256" key="30">
    <source>
        <dbReference type="ARBA" id="ARBA00050357"/>
    </source>
</evidence>
<dbReference type="AlphaFoldDB" id="A0A8J6AQF6"/>
<dbReference type="FunFam" id="1.20.1250.20:FF:000049">
    <property type="entry name" value="Solute carrier family 15 member 2"/>
    <property type="match status" value="1"/>
</dbReference>
<keyword evidence="8" id="KW-0653">Protein transport</keyword>
<evidence type="ECO:0000256" key="34">
    <source>
        <dbReference type="ARBA" id="ARBA00051307"/>
    </source>
</evidence>
<dbReference type="Gene3D" id="1.20.1250.20">
    <property type="entry name" value="MFS general substrate transporter like domains"/>
    <property type="match status" value="2"/>
</dbReference>
<organism evidence="48 49">
    <name type="scientific">Galemys pyrenaicus</name>
    <name type="common">Iberian desman</name>
    <name type="synonym">Pyrenean desman</name>
    <dbReference type="NCBI Taxonomy" id="202257"/>
    <lineage>
        <taxon>Eukaryota</taxon>
        <taxon>Metazoa</taxon>
        <taxon>Chordata</taxon>
        <taxon>Craniata</taxon>
        <taxon>Vertebrata</taxon>
        <taxon>Euteleostomi</taxon>
        <taxon>Mammalia</taxon>
        <taxon>Eutheria</taxon>
        <taxon>Laurasiatheria</taxon>
        <taxon>Eulipotyphla</taxon>
        <taxon>Talpidae</taxon>
        <taxon>Galemys</taxon>
    </lineage>
</organism>
<dbReference type="Pfam" id="PF00854">
    <property type="entry name" value="PTR2"/>
    <property type="match status" value="2"/>
</dbReference>
<evidence type="ECO:0000313" key="49">
    <source>
        <dbReference type="Proteomes" id="UP000700334"/>
    </source>
</evidence>
<keyword evidence="3 45" id="KW-0813">Transport</keyword>
<dbReference type="InterPro" id="IPR018456">
    <property type="entry name" value="PTR2_symporter_CS"/>
</dbReference>
<gene>
    <name evidence="48" type="ORF">J0S82_004770</name>
</gene>
<dbReference type="FunFam" id="1.20.1250.20:FF:000205">
    <property type="entry name" value="Solute carrier family 15 oligopeptide transporter member 1"/>
    <property type="match status" value="1"/>
</dbReference>
<evidence type="ECO:0000256" key="7">
    <source>
        <dbReference type="ARBA" id="ARBA00022856"/>
    </source>
</evidence>
<keyword evidence="11" id="KW-0325">Glycoprotein</keyword>
<evidence type="ECO:0000256" key="46">
    <source>
        <dbReference type="SAM" id="MobiDB-lite"/>
    </source>
</evidence>
<comment type="function">
    <text evidence="28">Electrogenic proton-coupled amino-acid transporter that transports oligopeptides of 2 to 4 amino acids with a preference for dipeptides. Transports neutral and monovalently charged peptides with a proton to peptide stoichiometry of 1:1 or 2:1. Primarily responsible for the absorption of dietary di- and tripeptides from the small intestinal lumen. Mediates transepithelial transport of muramyl and N-formylated bacterial dipeptides contributing to recognition of pathogenic bacteria by the mucosal immune system.</text>
</comment>
<comment type="catalytic activity">
    <reaction evidence="34">
        <text>L-tyrosylglycine(out) + H(+)(out) = L-tyrosylglycine(in) + H(+)(in)</text>
        <dbReference type="Rhea" id="RHEA:71711"/>
        <dbReference type="ChEBI" id="CHEBI:15378"/>
        <dbReference type="ChEBI" id="CHEBI:191210"/>
    </reaction>
    <physiologicalReaction direction="left-to-right" evidence="34">
        <dbReference type="Rhea" id="RHEA:71712"/>
    </physiologicalReaction>
</comment>
<evidence type="ECO:0000256" key="16">
    <source>
        <dbReference type="ARBA" id="ARBA00035846"/>
    </source>
</evidence>
<evidence type="ECO:0000256" key="21">
    <source>
        <dbReference type="ARBA" id="ARBA00036681"/>
    </source>
</evidence>
<comment type="catalytic activity">
    <reaction evidence="20">
        <text>glycyl-L-proline(out) + H(+)(out) = glycyl-L-proline(in) + H(+)(in)</text>
        <dbReference type="Rhea" id="RHEA:64428"/>
        <dbReference type="ChEBI" id="CHEBI:15378"/>
        <dbReference type="ChEBI" id="CHEBI:73779"/>
    </reaction>
    <physiologicalReaction direction="left-to-right" evidence="20">
        <dbReference type="Rhea" id="RHEA:64429"/>
    </physiologicalReaction>
</comment>
<comment type="catalytic activity">
    <reaction evidence="15">
        <text>carnosine(out) + H(+)(out) = carnosine(in) + H(+)(in)</text>
        <dbReference type="Rhea" id="RHEA:64404"/>
        <dbReference type="ChEBI" id="CHEBI:15378"/>
        <dbReference type="ChEBI" id="CHEBI:57485"/>
    </reaction>
    <physiologicalReaction direction="left-to-right" evidence="15">
        <dbReference type="Rhea" id="RHEA:64405"/>
    </physiologicalReaction>
</comment>
<comment type="catalytic activity">
    <reaction evidence="21">
        <text>glycyl-L-glutamine(out) + H(+)(out) = glycyl-L-glutamine(in) + H(+)(in)</text>
        <dbReference type="Rhea" id="RHEA:71671"/>
        <dbReference type="ChEBI" id="CHEBI:15378"/>
        <dbReference type="ChEBI" id="CHEBI:74392"/>
    </reaction>
    <physiologicalReaction direction="left-to-right" evidence="21">
        <dbReference type="Rhea" id="RHEA:71672"/>
    </physiologicalReaction>
    <physiologicalReaction direction="right-to-left" evidence="21">
        <dbReference type="Rhea" id="RHEA:71673"/>
    </physiologicalReaction>
</comment>
<comment type="catalytic activity">
    <reaction evidence="43">
        <text>L-methionyl-L-phenylalanyl-L-methionine(out) + H(+)(out) = L-methionyl-L-phenylalanyl-L-methionine(in) + H(+)(in)</text>
        <dbReference type="Rhea" id="RHEA:71719"/>
        <dbReference type="ChEBI" id="CHEBI:15378"/>
        <dbReference type="ChEBI" id="CHEBI:191211"/>
    </reaction>
    <physiologicalReaction direction="left-to-right" evidence="43">
        <dbReference type="Rhea" id="RHEA:71720"/>
    </physiologicalReaction>
</comment>
<keyword evidence="10 47" id="KW-0472">Membrane</keyword>
<feature type="transmembrane region" description="Helical" evidence="47">
    <location>
        <begin position="725"/>
        <end position="748"/>
    </location>
</feature>
<dbReference type="GO" id="GO:0015031">
    <property type="term" value="P:protein transport"/>
    <property type="evidence" value="ECO:0007669"/>
    <property type="project" value="UniProtKB-KW"/>
</dbReference>
<feature type="transmembrane region" description="Helical" evidence="47">
    <location>
        <begin position="131"/>
        <end position="150"/>
    </location>
</feature>
<keyword evidence="5 45" id="KW-0812">Transmembrane</keyword>
<keyword evidence="6" id="KW-0769">Symport</keyword>
<evidence type="ECO:0000256" key="20">
    <source>
        <dbReference type="ARBA" id="ARBA00036515"/>
    </source>
</evidence>
<feature type="transmembrane region" description="Helical" evidence="47">
    <location>
        <begin position="437"/>
        <end position="455"/>
    </location>
</feature>
<dbReference type="Proteomes" id="UP000700334">
    <property type="component" value="Unassembled WGS sequence"/>
</dbReference>
<comment type="catalytic activity">
    <reaction evidence="23">
        <text>glycylglycyl-L-isoleucine(out) + H(+)(out) = glycylglycyl-L-isoleucine(in) + H(+)(in)</text>
        <dbReference type="Rhea" id="RHEA:64436"/>
        <dbReference type="ChEBI" id="CHEBI:15378"/>
        <dbReference type="ChEBI" id="CHEBI:155850"/>
    </reaction>
    <physiologicalReaction direction="left-to-right" evidence="23">
        <dbReference type="Rhea" id="RHEA:64437"/>
    </physiologicalReaction>
</comment>
<evidence type="ECO:0000256" key="27">
    <source>
        <dbReference type="ARBA" id="ARBA00043099"/>
    </source>
</evidence>
<dbReference type="EMBL" id="JAGFMF010009946">
    <property type="protein sequence ID" value="KAG8525153.1"/>
    <property type="molecule type" value="Genomic_DNA"/>
</dbReference>
<accession>A0A8J6AQF6</accession>
<keyword evidence="7" id="KW-0571">Peptide transport</keyword>
<comment type="catalytic activity">
    <reaction evidence="33">
        <text>N-acetyl-D-muramoyl-L-alanyl-D-isoglutamine(out) + 2 H(+)(out) = N-acetyl-D-muramoyl-L-alanyl-D-isoglutamine(in) + 2 H(+)(in)</text>
        <dbReference type="Rhea" id="RHEA:64408"/>
        <dbReference type="ChEBI" id="CHEBI:15378"/>
        <dbReference type="ChEBI" id="CHEBI:155830"/>
    </reaction>
</comment>
<dbReference type="PROSITE" id="PS01023">
    <property type="entry name" value="PTR2_2"/>
    <property type="match status" value="1"/>
</dbReference>
<comment type="catalytic activity">
    <reaction evidence="41">
        <text>L-leucyl-L-proline(out) + H(+)(out) = L-leucyl-L-proline(in) + H(+)(in)</text>
        <dbReference type="Rhea" id="RHEA:64424"/>
        <dbReference type="ChEBI" id="CHEBI:15378"/>
        <dbReference type="ChEBI" id="CHEBI:155847"/>
    </reaction>
    <physiologicalReaction direction="left-to-right" evidence="41">
        <dbReference type="Rhea" id="RHEA:64425"/>
    </physiologicalReaction>
</comment>
<protein>
    <recommendedName>
        <fullName evidence="24">Solute carrier family 15 member 1</fullName>
    </recommendedName>
    <alternativeName>
        <fullName evidence="27">Intestinal H(+)/peptide cotransporter</fullName>
    </alternativeName>
    <alternativeName>
        <fullName evidence="25">Oligopeptide transporter, small intestine isoform</fullName>
    </alternativeName>
    <alternativeName>
        <fullName evidence="26">Peptide transporter 1</fullName>
    </alternativeName>
</protein>
<evidence type="ECO:0000256" key="32">
    <source>
        <dbReference type="ARBA" id="ARBA00050390"/>
    </source>
</evidence>
<evidence type="ECO:0000256" key="36">
    <source>
        <dbReference type="ARBA" id="ARBA00051565"/>
    </source>
</evidence>
<evidence type="ECO:0000256" key="13">
    <source>
        <dbReference type="ARBA" id="ARBA00023522"/>
    </source>
</evidence>
<feature type="non-terminal residue" evidence="48">
    <location>
        <position position="1"/>
    </location>
</feature>
<feature type="transmembrane region" description="Helical" evidence="47">
    <location>
        <begin position="467"/>
        <end position="488"/>
    </location>
</feature>
<name>A0A8J6AQF6_GALPY</name>
<evidence type="ECO:0000256" key="15">
    <source>
        <dbReference type="ARBA" id="ARBA00034998"/>
    </source>
</evidence>